<dbReference type="EMBL" id="CAKOGL010000010">
    <property type="protein sequence ID" value="CAH2091396.1"/>
    <property type="molecule type" value="Genomic_DNA"/>
</dbReference>
<protein>
    <recommendedName>
        <fullName evidence="1">SAM domain-containing protein</fullName>
    </recommendedName>
</protein>
<dbReference type="Proteomes" id="UP001153954">
    <property type="component" value="Unassembled WGS sequence"/>
</dbReference>
<organism evidence="2 3">
    <name type="scientific">Euphydryas editha</name>
    <name type="common">Edith's checkerspot</name>
    <dbReference type="NCBI Taxonomy" id="104508"/>
    <lineage>
        <taxon>Eukaryota</taxon>
        <taxon>Metazoa</taxon>
        <taxon>Ecdysozoa</taxon>
        <taxon>Arthropoda</taxon>
        <taxon>Hexapoda</taxon>
        <taxon>Insecta</taxon>
        <taxon>Pterygota</taxon>
        <taxon>Neoptera</taxon>
        <taxon>Endopterygota</taxon>
        <taxon>Lepidoptera</taxon>
        <taxon>Glossata</taxon>
        <taxon>Ditrysia</taxon>
        <taxon>Papilionoidea</taxon>
        <taxon>Nymphalidae</taxon>
        <taxon>Nymphalinae</taxon>
        <taxon>Euphydryas</taxon>
    </lineage>
</organism>
<reference evidence="2" key="1">
    <citation type="submission" date="2022-03" db="EMBL/GenBank/DDBJ databases">
        <authorList>
            <person name="Tunstrom K."/>
        </authorList>
    </citation>
    <scope>NUCLEOTIDE SEQUENCE</scope>
</reference>
<accession>A0AAU9TW84</accession>
<sequence>MAEKSVEDYLRLWNLEAYIEKFREHSIDLNALQVLSQDDIKDLVPSIGHRALLTAQIKALKNVINSPPSNSLAIEQTTGVATGGVETFYVNPANSSLSHLLNDSLINSLPMIDDGLHLQEEEAKCELYNYLNSTNEGRALLLQFGESGLLDNTARRRLCNIIIGRELKDDPDCKIDSARFYQLAYEITQVFKKELSTVYFIPYVRFSPGLKTAAKGKLLDCYRHRRREFSKSGLIKSRKRSASESSSCSSATSSCTLKLRVEEVADKLEDPSCSSGVNIEECMLWLQNSCDPWDTVEKFWDLTAKARFKKFSEESMTINEYYNRFRALGQASGIYLLLKDFTTLYPGCDDLLYNHWPLYRGKILDLARNRIRIDPHVKEILLCCTNNADEDTLNTAAFMVLPFLMSTATIRRAKTKKQWRPSRLEAQEGFITHVRSADQLEDTITRRKKKLTELGFTLQPYIVIVGASISEIHEIYIVINDVKYCASQCVRYRSTSIIHAVDSCFKILFVLNAEYPAESSNVWVFIQKGFYKLSTKFDKIYTTVNSLMNELGLHASSSSV</sequence>
<dbReference type="Gene3D" id="1.10.150.50">
    <property type="entry name" value="Transcription Factor, Ets-1"/>
    <property type="match status" value="1"/>
</dbReference>
<gene>
    <name evidence="2" type="ORF">EEDITHA_LOCUS7264</name>
</gene>
<dbReference type="InterPro" id="IPR013761">
    <property type="entry name" value="SAM/pointed_sf"/>
</dbReference>
<feature type="domain" description="SAM" evidence="1">
    <location>
        <begin position="1"/>
        <end position="63"/>
    </location>
</feature>
<dbReference type="Pfam" id="PF00536">
    <property type="entry name" value="SAM_1"/>
    <property type="match status" value="1"/>
</dbReference>
<keyword evidence="3" id="KW-1185">Reference proteome</keyword>
<name>A0AAU9TW84_EUPED</name>
<evidence type="ECO:0000313" key="3">
    <source>
        <dbReference type="Proteomes" id="UP001153954"/>
    </source>
</evidence>
<dbReference type="PROSITE" id="PS50105">
    <property type="entry name" value="SAM_DOMAIN"/>
    <property type="match status" value="1"/>
</dbReference>
<dbReference type="SMART" id="SM00454">
    <property type="entry name" value="SAM"/>
    <property type="match status" value="1"/>
</dbReference>
<evidence type="ECO:0000313" key="2">
    <source>
        <dbReference type="EMBL" id="CAH2091396.1"/>
    </source>
</evidence>
<evidence type="ECO:0000259" key="1">
    <source>
        <dbReference type="PROSITE" id="PS50105"/>
    </source>
</evidence>
<dbReference type="InterPro" id="IPR001660">
    <property type="entry name" value="SAM"/>
</dbReference>
<dbReference type="AlphaFoldDB" id="A0AAU9TW84"/>
<proteinExistence type="predicted"/>
<comment type="caution">
    <text evidence="2">The sequence shown here is derived from an EMBL/GenBank/DDBJ whole genome shotgun (WGS) entry which is preliminary data.</text>
</comment>
<dbReference type="SUPFAM" id="SSF47769">
    <property type="entry name" value="SAM/Pointed domain"/>
    <property type="match status" value="1"/>
</dbReference>